<dbReference type="EMBL" id="AOJD01000003">
    <property type="protein sequence ID" value="ELZ41853.1"/>
    <property type="molecule type" value="Genomic_DNA"/>
</dbReference>
<evidence type="ECO:0000313" key="2">
    <source>
        <dbReference type="Proteomes" id="UP000011523"/>
    </source>
</evidence>
<accession>M0E471</accession>
<dbReference type="AlphaFoldDB" id="M0E471"/>
<evidence type="ECO:0000313" key="1">
    <source>
        <dbReference type="EMBL" id="ELZ41853.1"/>
    </source>
</evidence>
<name>M0E471_9EURY</name>
<organism evidence="1 2">
    <name type="scientific">Halorubrum tebenquichense DSM 14210</name>
    <dbReference type="NCBI Taxonomy" id="1227485"/>
    <lineage>
        <taxon>Archaea</taxon>
        <taxon>Methanobacteriati</taxon>
        <taxon>Methanobacteriota</taxon>
        <taxon>Stenosarchaea group</taxon>
        <taxon>Halobacteria</taxon>
        <taxon>Halobacteriales</taxon>
        <taxon>Haloferacaceae</taxon>
        <taxon>Halorubrum</taxon>
    </lineage>
</organism>
<protein>
    <submittedName>
        <fullName evidence="1">Uncharacterized protein</fullName>
    </submittedName>
</protein>
<gene>
    <name evidence="1" type="ORF">C472_00379</name>
</gene>
<sequence>MVGFFFRVVWVHNCDPNVISTNVADKESKYSVVVWCLFFKLIKQLSQLLPLPFLFISIKSVCLYITDILRVNEPIVDIVNFCFNCIWIHAFRNVRIGSVHSV</sequence>
<keyword evidence="2" id="KW-1185">Reference proteome</keyword>
<reference evidence="1 2" key="1">
    <citation type="journal article" date="2014" name="PLoS Genet.">
        <title>Phylogenetically driven sequencing of extremely halophilic archaea reveals strategies for static and dynamic osmo-response.</title>
        <authorList>
            <person name="Becker E.A."/>
            <person name="Seitzer P.M."/>
            <person name="Tritt A."/>
            <person name="Larsen D."/>
            <person name="Krusor M."/>
            <person name="Yao A.I."/>
            <person name="Wu D."/>
            <person name="Madern D."/>
            <person name="Eisen J.A."/>
            <person name="Darling A.E."/>
            <person name="Facciotti M.T."/>
        </authorList>
    </citation>
    <scope>NUCLEOTIDE SEQUENCE [LARGE SCALE GENOMIC DNA]</scope>
    <source>
        <strain evidence="1 2">DSM 14210</strain>
    </source>
</reference>
<comment type="caution">
    <text evidence="1">The sequence shown here is derived from an EMBL/GenBank/DDBJ whole genome shotgun (WGS) entry which is preliminary data.</text>
</comment>
<proteinExistence type="predicted"/>
<dbReference type="Proteomes" id="UP000011523">
    <property type="component" value="Unassembled WGS sequence"/>
</dbReference>